<sequence>MQAAAVTYMEPYARRVVFLESIEKLAGFTKQGIGARNTRPSNREAHLGRAHEVALRRAKQISMEAQHNYVQSMKIAALRAVVIDIVSRTKRSLFYGPGSPA</sequence>
<gene>
    <name evidence="1" type="ORF">TARUN_8495</name>
</gene>
<evidence type="ECO:0000313" key="1">
    <source>
        <dbReference type="EMBL" id="RFU73758.1"/>
    </source>
</evidence>
<name>A0A395NCC3_TRIAR</name>
<reference evidence="1 2" key="1">
    <citation type="journal article" date="2018" name="PLoS Pathog.">
        <title>Evolution of structural diversity of trichothecenes, a family of toxins produced by plant pathogenic and entomopathogenic fungi.</title>
        <authorList>
            <person name="Proctor R.H."/>
            <person name="McCormick S.P."/>
            <person name="Kim H.S."/>
            <person name="Cardoza R.E."/>
            <person name="Stanley A.M."/>
            <person name="Lindo L."/>
            <person name="Kelly A."/>
            <person name="Brown D.W."/>
            <person name="Lee T."/>
            <person name="Vaughan M.M."/>
            <person name="Alexander N.J."/>
            <person name="Busman M."/>
            <person name="Gutierrez S."/>
        </authorList>
    </citation>
    <scope>NUCLEOTIDE SEQUENCE [LARGE SCALE GENOMIC DNA]</scope>
    <source>
        <strain evidence="1 2">IBT 40837</strain>
    </source>
</reference>
<accession>A0A395NCC3</accession>
<comment type="caution">
    <text evidence="1">The sequence shown here is derived from an EMBL/GenBank/DDBJ whole genome shotgun (WGS) entry which is preliminary data.</text>
</comment>
<protein>
    <submittedName>
        <fullName evidence="1">Uncharacterized protein</fullName>
    </submittedName>
</protein>
<evidence type="ECO:0000313" key="2">
    <source>
        <dbReference type="Proteomes" id="UP000266272"/>
    </source>
</evidence>
<dbReference type="AlphaFoldDB" id="A0A395NCC3"/>
<dbReference type="EMBL" id="PXOA01000608">
    <property type="protein sequence ID" value="RFU73758.1"/>
    <property type="molecule type" value="Genomic_DNA"/>
</dbReference>
<keyword evidence="2" id="KW-1185">Reference proteome</keyword>
<organism evidence="1 2">
    <name type="scientific">Trichoderma arundinaceum</name>
    <dbReference type="NCBI Taxonomy" id="490622"/>
    <lineage>
        <taxon>Eukaryota</taxon>
        <taxon>Fungi</taxon>
        <taxon>Dikarya</taxon>
        <taxon>Ascomycota</taxon>
        <taxon>Pezizomycotina</taxon>
        <taxon>Sordariomycetes</taxon>
        <taxon>Hypocreomycetidae</taxon>
        <taxon>Hypocreales</taxon>
        <taxon>Hypocreaceae</taxon>
        <taxon>Trichoderma</taxon>
    </lineage>
</organism>
<dbReference type="Proteomes" id="UP000266272">
    <property type="component" value="Unassembled WGS sequence"/>
</dbReference>
<proteinExistence type="predicted"/>